<dbReference type="PROSITE" id="PS51030">
    <property type="entry name" value="NUCLEAR_REC_DBD_2"/>
    <property type="match status" value="1"/>
</dbReference>
<keyword evidence="5" id="KW-0862">Zinc</keyword>
<dbReference type="GO" id="GO:0005634">
    <property type="term" value="C:nucleus"/>
    <property type="evidence" value="ECO:0007669"/>
    <property type="project" value="UniProtKB-SubCell"/>
</dbReference>
<dbReference type="PANTHER" id="PTHR46587:SF7">
    <property type="entry name" value="NUCLEAR HORMONE RECEPTOR FAMILY MEMBER NHR-19"/>
    <property type="match status" value="1"/>
</dbReference>
<dbReference type="Pfam" id="PF00105">
    <property type="entry name" value="zf-C4"/>
    <property type="match status" value="1"/>
</dbReference>
<dbReference type="GO" id="GO:0000978">
    <property type="term" value="F:RNA polymerase II cis-regulatory region sequence-specific DNA binding"/>
    <property type="evidence" value="ECO:0007669"/>
    <property type="project" value="InterPro"/>
</dbReference>
<dbReference type="WBParaSite" id="SPAL_0001217500.1">
    <property type="protein sequence ID" value="SPAL_0001217500.1"/>
    <property type="gene ID" value="SPAL_0001217500"/>
</dbReference>
<keyword evidence="8" id="KW-0804">Transcription</keyword>
<keyword evidence="9" id="KW-0675">Receptor</keyword>
<dbReference type="Pfam" id="PF00104">
    <property type="entry name" value="Hormone_recep"/>
    <property type="match status" value="1"/>
</dbReference>
<reference evidence="14" key="1">
    <citation type="submission" date="2017-02" db="UniProtKB">
        <authorList>
            <consortium name="WormBaseParasite"/>
        </authorList>
    </citation>
    <scope>IDENTIFICATION</scope>
</reference>
<dbReference type="InterPro" id="IPR049636">
    <property type="entry name" value="HNF4-like_DBD"/>
</dbReference>
<evidence type="ECO:0000259" key="11">
    <source>
        <dbReference type="PROSITE" id="PS51030"/>
    </source>
</evidence>
<evidence type="ECO:0000256" key="1">
    <source>
        <dbReference type="ARBA" id="ARBA00004123"/>
    </source>
</evidence>
<dbReference type="Gene3D" id="1.10.565.10">
    <property type="entry name" value="Retinoid X Receptor"/>
    <property type="match status" value="1"/>
</dbReference>
<dbReference type="InterPro" id="IPR001723">
    <property type="entry name" value="Nuclear_hrmn_rcpt"/>
</dbReference>
<evidence type="ECO:0000259" key="12">
    <source>
        <dbReference type="PROSITE" id="PS51843"/>
    </source>
</evidence>
<evidence type="ECO:0000256" key="10">
    <source>
        <dbReference type="ARBA" id="ARBA00023242"/>
    </source>
</evidence>
<keyword evidence="10" id="KW-0539">Nucleus</keyword>
<dbReference type="SMART" id="SM00430">
    <property type="entry name" value="HOLI"/>
    <property type="match status" value="1"/>
</dbReference>
<keyword evidence="3" id="KW-0479">Metal-binding</keyword>
<keyword evidence="13" id="KW-1185">Reference proteome</keyword>
<dbReference type="PROSITE" id="PS51843">
    <property type="entry name" value="NR_LBD"/>
    <property type="match status" value="1"/>
</dbReference>
<accession>A0A0N5C2G5</accession>
<sequence>MNRSGINYNISLLNQEKNPGPSKSKLIISSLNNFIYCIFLSAIGSCLICGGESTGKHYGIISCLGCKTFFRRAVVHQQDLNCKRQGKCILEKNARKTCRGCRYRKCLEMGMSKAALQPRRDLIGCRKVNRSVVKILPQKNGTNSFNNNIPNKSLISDSLNVTKQNTELLNSIIKLTKLDRDIRTRKYNSLKCQLEMKSLAQQLENCGKSNENNKYISLPFELSPTVEKLKIMLAEDIAKVCSMELVSMIEWARTLPCFSQLPANDQLTLLKRYAVQHLILEHGYYTSQFNFNDVWMISNGTCMPRNCNPSNNHFIDNCSEDRRWRQEKLYKQMTERCIDEVVAPLKRLKLMPEELLTLKISMLYQCGNHFNDNESTLMITEKSRKMIIEAKERCYKALFLFYKHIKYKNYEERFGNVILTISGIVSAAIVVQESYQIMRLFKIVPFDRLAEQLLFHINE</sequence>
<evidence type="ECO:0000256" key="7">
    <source>
        <dbReference type="ARBA" id="ARBA00023125"/>
    </source>
</evidence>
<dbReference type="AlphaFoldDB" id="A0A0N5C2G5"/>
<dbReference type="InterPro" id="IPR013088">
    <property type="entry name" value="Znf_NHR/GATA"/>
</dbReference>
<protein>
    <submittedName>
        <fullName evidence="14">Nuclear receptor domain-containing protein</fullName>
    </submittedName>
</protein>
<evidence type="ECO:0000256" key="2">
    <source>
        <dbReference type="ARBA" id="ARBA00005993"/>
    </source>
</evidence>
<evidence type="ECO:0000256" key="9">
    <source>
        <dbReference type="ARBA" id="ARBA00023170"/>
    </source>
</evidence>
<dbReference type="Gene3D" id="3.30.50.10">
    <property type="entry name" value="Erythroid Transcription Factor GATA-1, subunit A"/>
    <property type="match status" value="1"/>
</dbReference>
<comment type="similarity">
    <text evidence="2">Belongs to the nuclear hormone receptor family.</text>
</comment>
<dbReference type="GO" id="GO:0008270">
    <property type="term" value="F:zinc ion binding"/>
    <property type="evidence" value="ECO:0007669"/>
    <property type="project" value="UniProtKB-KW"/>
</dbReference>
<dbReference type="SUPFAM" id="SSF48508">
    <property type="entry name" value="Nuclear receptor ligand-binding domain"/>
    <property type="match status" value="1"/>
</dbReference>
<dbReference type="PRINTS" id="PR00398">
    <property type="entry name" value="STRDHORMONER"/>
</dbReference>
<feature type="domain" description="Nuclear receptor" evidence="11">
    <location>
        <begin position="43"/>
        <end position="118"/>
    </location>
</feature>
<dbReference type="InterPro" id="IPR001628">
    <property type="entry name" value="Znf_hrmn_rcpt"/>
</dbReference>
<dbReference type="SMART" id="SM00399">
    <property type="entry name" value="ZnF_C4"/>
    <property type="match status" value="1"/>
</dbReference>
<dbReference type="PRINTS" id="PR00047">
    <property type="entry name" value="STROIDFINGER"/>
</dbReference>
<name>A0A0N5C2G5_STREA</name>
<evidence type="ECO:0000313" key="13">
    <source>
        <dbReference type="Proteomes" id="UP000046392"/>
    </source>
</evidence>
<evidence type="ECO:0000256" key="4">
    <source>
        <dbReference type="ARBA" id="ARBA00022771"/>
    </source>
</evidence>
<dbReference type="FunFam" id="3.30.50.10:FF:000030">
    <property type="entry name" value="Nuclear Hormone Receptor family"/>
    <property type="match status" value="1"/>
</dbReference>
<evidence type="ECO:0000256" key="3">
    <source>
        <dbReference type="ARBA" id="ARBA00022723"/>
    </source>
</evidence>
<dbReference type="SUPFAM" id="SSF57716">
    <property type="entry name" value="Glucocorticoid receptor-like (DNA-binding domain)"/>
    <property type="match status" value="1"/>
</dbReference>
<keyword evidence="7" id="KW-0238">DNA-binding</keyword>
<organism evidence="13 14">
    <name type="scientific">Strongyloides papillosus</name>
    <name type="common">Intestinal threadworm</name>
    <dbReference type="NCBI Taxonomy" id="174720"/>
    <lineage>
        <taxon>Eukaryota</taxon>
        <taxon>Metazoa</taxon>
        <taxon>Ecdysozoa</taxon>
        <taxon>Nematoda</taxon>
        <taxon>Chromadorea</taxon>
        <taxon>Rhabditida</taxon>
        <taxon>Tylenchina</taxon>
        <taxon>Panagrolaimomorpha</taxon>
        <taxon>Strongyloidoidea</taxon>
        <taxon>Strongyloididae</taxon>
        <taxon>Strongyloides</taxon>
    </lineage>
</organism>
<proteinExistence type="inferred from homology"/>
<feature type="domain" description="NR LBD" evidence="12">
    <location>
        <begin position="183"/>
        <end position="457"/>
    </location>
</feature>
<evidence type="ECO:0000313" key="14">
    <source>
        <dbReference type="WBParaSite" id="SPAL_0001217500.1"/>
    </source>
</evidence>
<dbReference type="InterPro" id="IPR000536">
    <property type="entry name" value="Nucl_hrmn_rcpt_lig-bd"/>
</dbReference>
<evidence type="ECO:0000256" key="8">
    <source>
        <dbReference type="ARBA" id="ARBA00023163"/>
    </source>
</evidence>
<dbReference type="PANTHER" id="PTHR46587">
    <property type="entry name" value="NUCLEAR HORMONE RECEPTOR FAMILY"/>
    <property type="match status" value="1"/>
</dbReference>
<dbReference type="InterPro" id="IPR035500">
    <property type="entry name" value="NHR-like_dom_sf"/>
</dbReference>
<comment type="subcellular location">
    <subcellularLocation>
        <location evidence="1">Nucleus</location>
    </subcellularLocation>
</comment>
<evidence type="ECO:0000256" key="6">
    <source>
        <dbReference type="ARBA" id="ARBA00023015"/>
    </source>
</evidence>
<dbReference type="GO" id="GO:0003700">
    <property type="term" value="F:DNA-binding transcription factor activity"/>
    <property type="evidence" value="ECO:0007669"/>
    <property type="project" value="InterPro"/>
</dbReference>
<keyword evidence="4" id="KW-0863">Zinc-finger</keyword>
<evidence type="ECO:0000256" key="5">
    <source>
        <dbReference type="ARBA" id="ARBA00022833"/>
    </source>
</evidence>
<dbReference type="STRING" id="174720.A0A0N5C2G5"/>
<keyword evidence="6" id="KW-0805">Transcription regulation</keyword>
<dbReference type="CDD" id="cd06960">
    <property type="entry name" value="NR_DBD_HNF4A"/>
    <property type="match status" value="1"/>
</dbReference>
<dbReference type="Proteomes" id="UP000046392">
    <property type="component" value="Unplaced"/>
</dbReference>